<feature type="compositionally biased region" description="Polar residues" evidence="1">
    <location>
        <begin position="88"/>
        <end position="122"/>
    </location>
</feature>
<dbReference type="OrthoDB" id="441210at2759"/>
<dbReference type="AlphaFoldDB" id="A0A0D2P7B3"/>
<accession>A0A0D2P7B3</accession>
<protein>
    <submittedName>
        <fullName evidence="2">Uncharacterized protein</fullName>
    </submittedName>
</protein>
<name>A0A0D2P7B3_HYPSF</name>
<proteinExistence type="predicted"/>
<evidence type="ECO:0000313" key="2">
    <source>
        <dbReference type="EMBL" id="KJA24561.1"/>
    </source>
</evidence>
<evidence type="ECO:0000313" key="3">
    <source>
        <dbReference type="Proteomes" id="UP000054270"/>
    </source>
</evidence>
<sequence length="133" mass="14468">MNSTNLNAIVGGMEANGVQRTPLVNRINGGAFSMANPTGHARNVPHRQPFPNFGNTAQDRSFTSANVSDRSASAANEVENMLLRPQSTRNLAAQNGWQLPNPPQSNRSTQRVFATTDNNNPRPSRGFRPAITR</sequence>
<organism evidence="2 3">
    <name type="scientific">Hypholoma sublateritium (strain FD-334 SS-4)</name>
    <dbReference type="NCBI Taxonomy" id="945553"/>
    <lineage>
        <taxon>Eukaryota</taxon>
        <taxon>Fungi</taxon>
        <taxon>Dikarya</taxon>
        <taxon>Basidiomycota</taxon>
        <taxon>Agaricomycotina</taxon>
        <taxon>Agaricomycetes</taxon>
        <taxon>Agaricomycetidae</taxon>
        <taxon>Agaricales</taxon>
        <taxon>Agaricineae</taxon>
        <taxon>Strophariaceae</taxon>
        <taxon>Hypholoma</taxon>
    </lineage>
</organism>
<reference evidence="3" key="1">
    <citation type="submission" date="2014-04" db="EMBL/GenBank/DDBJ databases">
        <title>Evolutionary Origins and Diversification of the Mycorrhizal Mutualists.</title>
        <authorList>
            <consortium name="DOE Joint Genome Institute"/>
            <consortium name="Mycorrhizal Genomics Consortium"/>
            <person name="Kohler A."/>
            <person name="Kuo A."/>
            <person name="Nagy L.G."/>
            <person name="Floudas D."/>
            <person name="Copeland A."/>
            <person name="Barry K.W."/>
            <person name="Cichocki N."/>
            <person name="Veneault-Fourrey C."/>
            <person name="LaButti K."/>
            <person name="Lindquist E.A."/>
            <person name="Lipzen A."/>
            <person name="Lundell T."/>
            <person name="Morin E."/>
            <person name="Murat C."/>
            <person name="Riley R."/>
            <person name="Ohm R."/>
            <person name="Sun H."/>
            <person name="Tunlid A."/>
            <person name="Henrissat B."/>
            <person name="Grigoriev I.V."/>
            <person name="Hibbett D.S."/>
            <person name="Martin F."/>
        </authorList>
    </citation>
    <scope>NUCLEOTIDE SEQUENCE [LARGE SCALE GENOMIC DNA]</scope>
    <source>
        <strain evidence="3">FD-334 SS-4</strain>
    </source>
</reference>
<feature type="region of interest" description="Disordered" evidence="1">
    <location>
        <begin position="88"/>
        <end position="133"/>
    </location>
</feature>
<dbReference type="EMBL" id="KN817536">
    <property type="protein sequence ID" value="KJA24561.1"/>
    <property type="molecule type" value="Genomic_DNA"/>
</dbReference>
<keyword evidence="3" id="KW-1185">Reference proteome</keyword>
<evidence type="ECO:0000256" key="1">
    <source>
        <dbReference type="SAM" id="MobiDB-lite"/>
    </source>
</evidence>
<gene>
    <name evidence="2" type="ORF">HYPSUDRAFT_85935</name>
</gene>
<dbReference type="Proteomes" id="UP000054270">
    <property type="component" value="Unassembled WGS sequence"/>
</dbReference>